<dbReference type="Proteomes" id="UP001497453">
    <property type="component" value="Chromosome 6"/>
</dbReference>
<protein>
    <submittedName>
        <fullName evidence="2">Uncharacterized protein</fullName>
    </submittedName>
</protein>
<feature type="chain" id="PRO_5045355419" evidence="1">
    <location>
        <begin position="24"/>
        <end position="210"/>
    </location>
</feature>
<evidence type="ECO:0000313" key="3">
    <source>
        <dbReference type="Proteomes" id="UP001497453"/>
    </source>
</evidence>
<evidence type="ECO:0000256" key="1">
    <source>
        <dbReference type="SAM" id="SignalP"/>
    </source>
</evidence>
<keyword evidence="1" id="KW-0732">Signal</keyword>
<sequence length="210" mass="22521">MRFPTLFITLLALPNFLSLFVLGKPTRQPFSPANIPQRRTPTATTSTVGAAEPRSVMLKQHRERRAILDVCAYIDTDALVGAIIPGLVIPIHELAHLKLCLCLSALPVILETDLQLQLLAGLLGKDAINAALVALINHSPNSKHCNVPEHGSLQCTPKDPCGISCTPPYVPEGGQCVCKAPYTSCNGHCGYFPHGCGSAVPLPPYKRLTT</sequence>
<feature type="signal peptide" evidence="1">
    <location>
        <begin position="1"/>
        <end position="23"/>
    </location>
</feature>
<keyword evidence="3" id="KW-1185">Reference proteome</keyword>
<reference evidence="3" key="1">
    <citation type="submission" date="2024-04" db="EMBL/GenBank/DDBJ databases">
        <authorList>
            <person name="Shaw F."/>
            <person name="Minotto A."/>
        </authorList>
    </citation>
    <scope>NUCLEOTIDE SEQUENCE [LARGE SCALE GENOMIC DNA]</scope>
</reference>
<organism evidence="2 3">
    <name type="scientific">Somion occarium</name>
    <dbReference type="NCBI Taxonomy" id="3059160"/>
    <lineage>
        <taxon>Eukaryota</taxon>
        <taxon>Fungi</taxon>
        <taxon>Dikarya</taxon>
        <taxon>Basidiomycota</taxon>
        <taxon>Agaricomycotina</taxon>
        <taxon>Agaricomycetes</taxon>
        <taxon>Polyporales</taxon>
        <taxon>Cerrenaceae</taxon>
        <taxon>Somion</taxon>
    </lineage>
</organism>
<dbReference type="EMBL" id="OZ037949">
    <property type="protein sequence ID" value="CAL1710940.1"/>
    <property type="molecule type" value="Genomic_DNA"/>
</dbReference>
<evidence type="ECO:0000313" key="2">
    <source>
        <dbReference type="EMBL" id="CAL1710940.1"/>
    </source>
</evidence>
<proteinExistence type="predicted"/>
<name>A0ABP1DT86_9APHY</name>
<accession>A0ABP1DT86</accession>
<gene>
    <name evidence="2" type="ORF">GFSPODELE1_LOCUS8091</name>
</gene>